<keyword evidence="1" id="KW-0812">Transmembrane</keyword>
<keyword evidence="1" id="KW-0472">Membrane</keyword>
<keyword evidence="1" id="KW-1133">Transmembrane helix</keyword>
<reference evidence="2 3" key="1">
    <citation type="submission" date="2017-11" db="EMBL/GenBank/DDBJ databases">
        <title>Infants hospitalized years apart are colonized by the same room-sourced microbial strains.</title>
        <authorList>
            <person name="Brooks B."/>
            <person name="Olm M.R."/>
            <person name="Firek B.A."/>
            <person name="Baker R."/>
            <person name="Thomas B.C."/>
            <person name="Morowitz M.J."/>
            <person name="Banfield J.F."/>
        </authorList>
    </citation>
    <scope>NUCLEOTIDE SEQUENCE [LARGE SCALE GENOMIC DNA]</scope>
    <source>
        <strain evidence="2">S2_009_000_R2_76</strain>
    </source>
</reference>
<dbReference type="AlphaFoldDB" id="A0A2W5EJZ7"/>
<organism evidence="2 3">
    <name type="scientific">Pseudopedobacter saltans</name>
    <dbReference type="NCBI Taxonomy" id="151895"/>
    <lineage>
        <taxon>Bacteria</taxon>
        <taxon>Pseudomonadati</taxon>
        <taxon>Bacteroidota</taxon>
        <taxon>Sphingobacteriia</taxon>
        <taxon>Sphingobacteriales</taxon>
        <taxon>Sphingobacteriaceae</taxon>
        <taxon>Pseudopedobacter</taxon>
    </lineage>
</organism>
<feature type="transmembrane region" description="Helical" evidence="1">
    <location>
        <begin position="29"/>
        <end position="51"/>
    </location>
</feature>
<comment type="caution">
    <text evidence="2">The sequence shown here is derived from an EMBL/GenBank/DDBJ whole genome shotgun (WGS) entry which is preliminary data.</text>
</comment>
<evidence type="ECO:0000256" key="1">
    <source>
        <dbReference type="SAM" id="Phobius"/>
    </source>
</evidence>
<accession>A0A2W5EJZ7</accession>
<proteinExistence type="predicted"/>
<sequence length="55" mass="6200">GGIGFLFTAKSIFRFNDLSRENDRNYTEYIIIGTLISFAFATFSGLAYSYMASKI</sequence>
<protein>
    <submittedName>
        <fullName evidence="2">DUF3307 domain-containing protein</fullName>
    </submittedName>
</protein>
<dbReference type="Proteomes" id="UP000249645">
    <property type="component" value="Unassembled WGS sequence"/>
</dbReference>
<name>A0A2W5EJZ7_9SPHI</name>
<gene>
    <name evidence="2" type="ORF">DI598_15690</name>
</gene>
<evidence type="ECO:0000313" key="2">
    <source>
        <dbReference type="EMBL" id="PZP43508.1"/>
    </source>
</evidence>
<dbReference type="EMBL" id="QFOI01000368">
    <property type="protein sequence ID" value="PZP43508.1"/>
    <property type="molecule type" value="Genomic_DNA"/>
</dbReference>
<evidence type="ECO:0000313" key="3">
    <source>
        <dbReference type="Proteomes" id="UP000249645"/>
    </source>
</evidence>
<feature type="non-terminal residue" evidence="2">
    <location>
        <position position="1"/>
    </location>
</feature>